<comment type="similarity">
    <text evidence="1">Belongs to the CAP family.</text>
</comment>
<dbReference type="EMBL" id="GG672795">
    <property type="protein sequence ID" value="EER16699.1"/>
    <property type="molecule type" value="Genomic_DNA"/>
</dbReference>
<dbReference type="GO" id="GO:0007015">
    <property type="term" value="P:actin filament organization"/>
    <property type="evidence" value="ECO:0007669"/>
    <property type="project" value="TreeGrafter"/>
</dbReference>
<dbReference type="PANTHER" id="PTHR10652">
    <property type="entry name" value="ADENYLYL CYCLASE-ASSOCIATED PROTEIN"/>
    <property type="match status" value="1"/>
</dbReference>
<dbReference type="InParanoid" id="C5KFP5"/>
<keyword evidence="4" id="KW-1185">Reference proteome</keyword>
<organism evidence="4">
    <name type="scientific">Perkinsus marinus (strain ATCC 50983 / TXsc)</name>
    <dbReference type="NCBI Taxonomy" id="423536"/>
    <lineage>
        <taxon>Eukaryota</taxon>
        <taxon>Sar</taxon>
        <taxon>Alveolata</taxon>
        <taxon>Perkinsozoa</taxon>
        <taxon>Perkinsea</taxon>
        <taxon>Perkinsida</taxon>
        <taxon>Perkinsidae</taxon>
        <taxon>Perkinsus</taxon>
    </lineage>
</organism>
<feature type="domain" description="Adenylate cyclase-associated CAP C-terminal" evidence="2">
    <location>
        <begin position="1"/>
        <end position="49"/>
    </location>
</feature>
<dbReference type="Gene3D" id="2.160.20.70">
    <property type="match status" value="1"/>
</dbReference>
<evidence type="ECO:0000256" key="1">
    <source>
        <dbReference type="ARBA" id="ARBA00007659"/>
    </source>
</evidence>
<evidence type="ECO:0000313" key="4">
    <source>
        <dbReference type="Proteomes" id="UP000007800"/>
    </source>
</evidence>
<proteinExistence type="inferred from homology"/>
<name>C5KFP5_PERM5</name>
<dbReference type="PANTHER" id="PTHR10652:SF0">
    <property type="entry name" value="ADENYLYL CYCLASE-ASSOCIATED PROTEIN"/>
    <property type="match status" value="1"/>
</dbReference>
<dbReference type="GO" id="GO:0019933">
    <property type="term" value="P:cAMP-mediated signaling"/>
    <property type="evidence" value="ECO:0007669"/>
    <property type="project" value="TreeGrafter"/>
</dbReference>
<dbReference type="InterPro" id="IPR036223">
    <property type="entry name" value="CAP_C_sf"/>
</dbReference>
<dbReference type="InterPro" id="IPR016098">
    <property type="entry name" value="CAP/MinC_C"/>
</dbReference>
<accession>C5KFP5</accession>
<dbReference type="GO" id="GO:0008179">
    <property type="term" value="F:adenylate cyclase binding"/>
    <property type="evidence" value="ECO:0007669"/>
    <property type="project" value="TreeGrafter"/>
</dbReference>
<dbReference type="OrthoDB" id="1601at2759"/>
<dbReference type="GeneID" id="9063809"/>
<dbReference type="InterPro" id="IPR001837">
    <property type="entry name" value="Adenylate_cyclase-assoc_CAP"/>
</dbReference>
<feature type="non-terminal residue" evidence="3">
    <location>
        <position position="1"/>
    </location>
</feature>
<protein>
    <submittedName>
        <fullName evidence="3">Adenylyl cyclase-associated protein, putative</fullName>
    </submittedName>
</protein>
<evidence type="ECO:0000259" key="2">
    <source>
        <dbReference type="Pfam" id="PF08603"/>
    </source>
</evidence>
<sequence length="68" mass="7525">VQLYLSKASLDCTITTSKSSEMNLNIPISDDGDYKEMPIPEQFVHKLVNVEEQPATAKLHSAVSDLYA</sequence>
<gene>
    <name evidence="3" type="ORF">Pmar_PMAR026822</name>
</gene>
<dbReference type="Proteomes" id="UP000007800">
    <property type="component" value="Unassembled WGS sequence"/>
</dbReference>
<evidence type="ECO:0000313" key="3">
    <source>
        <dbReference type="EMBL" id="EER16699.1"/>
    </source>
</evidence>
<dbReference type="InterPro" id="IPR013912">
    <property type="entry name" value="Adenylate_cyclase-assoc_CAP_C"/>
</dbReference>
<dbReference type="AlphaFoldDB" id="C5KFP5"/>
<reference evidence="3 4" key="1">
    <citation type="submission" date="2008-07" db="EMBL/GenBank/DDBJ databases">
        <authorList>
            <person name="El-Sayed N."/>
            <person name="Caler E."/>
            <person name="Inman J."/>
            <person name="Amedeo P."/>
            <person name="Hass B."/>
            <person name="Wortman J."/>
        </authorList>
    </citation>
    <scope>NUCLEOTIDE SEQUENCE [LARGE SCALE GENOMIC DNA]</scope>
    <source>
        <strain evidence="4">ATCC 50983 / TXsc</strain>
    </source>
</reference>
<dbReference type="GO" id="GO:0003779">
    <property type="term" value="F:actin binding"/>
    <property type="evidence" value="ECO:0007669"/>
    <property type="project" value="InterPro"/>
</dbReference>
<dbReference type="GO" id="GO:0005737">
    <property type="term" value="C:cytoplasm"/>
    <property type="evidence" value="ECO:0007669"/>
    <property type="project" value="TreeGrafter"/>
</dbReference>
<dbReference type="RefSeq" id="XP_002784903.1">
    <property type="nucleotide sequence ID" value="XM_002784857.1"/>
</dbReference>
<dbReference type="Pfam" id="PF08603">
    <property type="entry name" value="CAP_C"/>
    <property type="match status" value="1"/>
</dbReference>
<dbReference type="SUPFAM" id="SSF69340">
    <property type="entry name" value="C-terminal domain of adenylylcyclase associated protein"/>
    <property type="match status" value="1"/>
</dbReference>